<dbReference type="STRING" id="394221.Mmar10_0942"/>
<keyword evidence="10" id="KW-0378">Hydrolase</keyword>
<comment type="catalytic activity">
    <reaction evidence="1">
        <text>Acts on substrates that are at least partially unfolded. The cleavage site P1 residue is normally between a pair of hydrophobic residues, such as Val-|-Val.</text>
        <dbReference type="EC" id="3.4.21.107"/>
    </reaction>
</comment>
<dbReference type="InterPro" id="IPR011782">
    <property type="entry name" value="Pept_S1C_Do"/>
</dbReference>
<keyword evidence="8" id="KW-0677">Repeat</keyword>
<comment type="subcellular location">
    <subcellularLocation>
        <location evidence="2">Periplasm</location>
    </subcellularLocation>
</comment>
<feature type="binding site" evidence="15">
    <location>
        <position position="137"/>
    </location>
    <ligand>
        <name>substrate</name>
    </ligand>
</feature>
<dbReference type="KEGG" id="mmr:Mmar10_0942"/>
<feature type="active site" description="Charge relay system" evidence="14">
    <location>
        <position position="241"/>
    </location>
</feature>
<dbReference type="SUPFAM" id="SSF50494">
    <property type="entry name" value="Trypsin-like serine proteases"/>
    <property type="match status" value="1"/>
</dbReference>
<dbReference type="InterPro" id="IPR009003">
    <property type="entry name" value="Peptidase_S1_PA"/>
</dbReference>
<feature type="domain" description="PDZ" evidence="16">
    <location>
        <begin position="290"/>
        <end position="351"/>
    </location>
</feature>
<evidence type="ECO:0000256" key="5">
    <source>
        <dbReference type="ARBA" id="ARBA00013958"/>
    </source>
</evidence>
<evidence type="ECO:0000256" key="8">
    <source>
        <dbReference type="ARBA" id="ARBA00022737"/>
    </source>
</evidence>
<dbReference type="PANTHER" id="PTHR22939:SF130">
    <property type="entry name" value="PERIPLASMIC SERINE ENDOPROTEASE DEGP-LIKE-RELATED"/>
    <property type="match status" value="1"/>
</dbReference>
<keyword evidence="18" id="KW-1185">Reference proteome</keyword>
<dbReference type="Proteomes" id="UP000001964">
    <property type="component" value="Chromosome"/>
</dbReference>
<feature type="binding site" evidence="15">
    <location>
        <begin position="239"/>
        <end position="241"/>
    </location>
    <ligand>
        <name>substrate</name>
    </ligand>
</feature>
<name>Q0AR52_MARMM</name>
<dbReference type="Pfam" id="PF00595">
    <property type="entry name" value="PDZ"/>
    <property type="match status" value="1"/>
</dbReference>
<feature type="active site" description="Charge relay system" evidence="14">
    <location>
        <position position="137"/>
    </location>
</feature>
<organism evidence="17 18">
    <name type="scientific">Maricaulis maris (strain MCS10)</name>
    <name type="common">Caulobacter maris</name>
    <dbReference type="NCBI Taxonomy" id="394221"/>
    <lineage>
        <taxon>Bacteria</taxon>
        <taxon>Pseudomonadati</taxon>
        <taxon>Pseudomonadota</taxon>
        <taxon>Alphaproteobacteria</taxon>
        <taxon>Maricaulales</taxon>
        <taxon>Maricaulaceae</taxon>
        <taxon>Maricaulis</taxon>
    </lineage>
</organism>
<dbReference type="EMBL" id="CP000449">
    <property type="protein sequence ID" value="ABI65235.1"/>
    <property type="molecule type" value="Genomic_DNA"/>
</dbReference>
<evidence type="ECO:0000256" key="15">
    <source>
        <dbReference type="PIRSR" id="PIRSR611782-2"/>
    </source>
</evidence>
<evidence type="ECO:0000256" key="14">
    <source>
        <dbReference type="PIRSR" id="PIRSR611782-1"/>
    </source>
</evidence>
<dbReference type="GO" id="GO:0042597">
    <property type="term" value="C:periplasmic space"/>
    <property type="evidence" value="ECO:0007669"/>
    <property type="project" value="UniProtKB-SubCell"/>
</dbReference>
<dbReference type="EC" id="3.4.21.107" evidence="4"/>
<dbReference type="InterPro" id="IPR036034">
    <property type="entry name" value="PDZ_sf"/>
</dbReference>
<feature type="binding site" evidence="15">
    <location>
        <position position="167"/>
    </location>
    <ligand>
        <name>substrate</name>
    </ligand>
</feature>
<dbReference type="GO" id="GO:0006508">
    <property type="term" value="P:proteolysis"/>
    <property type="evidence" value="ECO:0007669"/>
    <property type="project" value="UniProtKB-KW"/>
</dbReference>
<dbReference type="HOGENOM" id="CLU_020120_1_0_5"/>
<evidence type="ECO:0000256" key="11">
    <source>
        <dbReference type="ARBA" id="ARBA00022825"/>
    </source>
</evidence>
<dbReference type="InterPro" id="IPR001478">
    <property type="entry name" value="PDZ"/>
</dbReference>
<evidence type="ECO:0000256" key="6">
    <source>
        <dbReference type="ARBA" id="ARBA00022670"/>
    </source>
</evidence>
<evidence type="ECO:0000256" key="7">
    <source>
        <dbReference type="ARBA" id="ARBA00022729"/>
    </source>
</evidence>
<evidence type="ECO:0000256" key="10">
    <source>
        <dbReference type="ARBA" id="ARBA00022801"/>
    </source>
</evidence>
<dbReference type="Pfam" id="PF13180">
    <property type="entry name" value="PDZ_2"/>
    <property type="match status" value="1"/>
</dbReference>
<gene>
    <name evidence="17" type="ordered locus">Mmar10_0942</name>
</gene>
<evidence type="ECO:0000256" key="1">
    <source>
        <dbReference type="ARBA" id="ARBA00001772"/>
    </source>
</evidence>
<dbReference type="PRINTS" id="PR00834">
    <property type="entry name" value="PROTEASES2C"/>
</dbReference>
<dbReference type="CDD" id="cd10839">
    <property type="entry name" value="cpPDZ1_DegP-like"/>
    <property type="match status" value="1"/>
</dbReference>
<keyword evidence="9" id="KW-0574">Periplasm</keyword>
<sequence length="506" mass="52564" precursor="true">MISVDRIRRLGGVSLLVLSALAAGSLLDRSMGEAYAVQSSEAPPLAAAVPAGAPLSFADLIETVSPSVVTVQVSGLVESSPFGGGNGPDLDNLPPQMREWMERQFGGQRQAPQPQPRQSLGSGFFISADGYLVTNHHVVANADEITIGTAEGEEFPARVIGTDPQTDLALLKVDGETDFPFVRLEENPNYRVGDWVVAVGNPFGLGGTATAGIISAIGRPIGNSTYNDFIQTDASINRGNSGGPTFDLNGNVIGVNSQIFSPSGGNVGIGFAIPSDVAARIVGDLRDDGRVARGWLGVSIQNVTEDIAEALGLEGTTGAIISSIVEGGPADRAGFEREDVVLEIDGEAVDGSRDLTRRVGNIQAGGDVRFLVLRDGRERTIRATLGDRPGEEQLASMSSVDAAPARTSVFGMSMAPLAEEDREVRGLGAEVSGVVVDEIEPGSEAARKGVQVGDIILEAGGNSVADAEALRAIADEAREDGRSAILLLVEGRGGQRYVALQLGSAD</sequence>
<dbReference type="Pfam" id="PF13365">
    <property type="entry name" value="Trypsin_2"/>
    <property type="match status" value="1"/>
</dbReference>
<dbReference type="GO" id="GO:0004252">
    <property type="term" value="F:serine-type endopeptidase activity"/>
    <property type="evidence" value="ECO:0007669"/>
    <property type="project" value="InterPro"/>
</dbReference>
<evidence type="ECO:0000256" key="2">
    <source>
        <dbReference type="ARBA" id="ARBA00004418"/>
    </source>
</evidence>
<evidence type="ECO:0000256" key="3">
    <source>
        <dbReference type="ARBA" id="ARBA00010541"/>
    </source>
</evidence>
<dbReference type="Gene3D" id="2.30.42.10">
    <property type="match status" value="2"/>
</dbReference>
<keyword evidence="12" id="KW-0346">Stress response</keyword>
<reference evidence="17 18" key="1">
    <citation type="submission" date="2006-08" db="EMBL/GenBank/DDBJ databases">
        <title>Complete sequence of Maricaulis maris MCS10.</title>
        <authorList>
            <consortium name="US DOE Joint Genome Institute"/>
            <person name="Copeland A."/>
            <person name="Lucas S."/>
            <person name="Lapidus A."/>
            <person name="Barry K."/>
            <person name="Detter J.C."/>
            <person name="Glavina del Rio T."/>
            <person name="Hammon N."/>
            <person name="Israni S."/>
            <person name="Dalin E."/>
            <person name="Tice H."/>
            <person name="Pitluck S."/>
            <person name="Saunders E."/>
            <person name="Brettin T."/>
            <person name="Bruce D."/>
            <person name="Han C."/>
            <person name="Tapia R."/>
            <person name="Gilna P."/>
            <person name="Schmutz J."/>
            <person name="Larimer F."/>
            <person name="Land M."/>
            <person name="Hauser L."/>
            <person name="Kyrpides N."/>
            <person name="Mikhailova N."/>
            <person name="Viollier P."/>
            <person name="Stephens C."/>
            <person name="Richardson P."/>
        </authorList>
    </citation>
    <scope>NUCLEOTIDE SEQUENCE [LARGE SCALE GENOMIC DNA]</scope>
    <source>
        <strain evidence="17 18">MCS10</strain>
    </source>
</reference>
<dbReference type="RefSeq" id="WP_011642882.1">
    <property type="nucleotide sequence ID" value="NC_008347.1"/>
</dbReference>
<evidence type="ECO:0000256" key="13">
    <source>
        <dbReference type="ARBA" id="ARBA00032850"/>
    </source>
</evidence>
<dbReference type="InterPro" id="IPR001940">
    <property type="entry name" value="Peptidase_S1C"/>
</dbReference>
<dbReference type="PROSITE" id="PS50106">
    <property type="entry name" value="PDZ"/>
    <property type="match status" value="2"/>
</dbReference>
<dbReference type="eggNOG" id="COG0265">
    <property type="taxonomic scope" value="Bacteria"/>
</dbReference>
<dbReference type="PANTHER" id="PTHR22939">
    <property type="entry name" value="SERINE PROTEASE FAMILY S1C HTRA-RELATED"/>
    <property type="match status" value="1"/>
</dbReference>
<keyword evidence="11" id="KW-0720">Serine protease</keyword>
<keyword evidence="6 17" id="KW-0645">Protease</keyword>
<evidence type="ECO:0000259" key="16">
    <source>
        <dbReference type="PROSITE" id="PS50106"/>
    </source>
</evidence>
<feature type="active site" description="Charge relay system" evidence="14">
    <location>
        <position position="167"/>
    </location>
</feature>
<evidence type="ECO:0000256" key="12">
    <source>
        <dbReference type="ARBA" id="ARBA00023016"/>
    </source>
</evidence>
<proteinExistence type="inferred from homology"/>
<dbReference type="SMART" id="SM00228">
    <property type="entry name" value="PDZ"/>
    <property type="match status" value="2"/>
</dbReference>
<accession>Q0AR52</accession>
<dbReference type="AlphaFoldDB" id="Q0AR52"/>
<evidence type="ECO:0000313" key="17">
    <source>
        <dbReference type="EMBL" id="ABI65235.1"/>
    </source>
</evidence>
<evidence type="ECO:0000313" key="18">
    <source>
        <dbReference type="Proteomes" id="UP000001964"/>
    </source>
</evidence>
<evidence type="ECO:0000256" key="4">
    <source>
        <dbReference type="ARBA" id="ARBA00013035"/>
    </source>
</evidence>
<keyword evidence="7" id="KW-0732">Signal</keyword>
<dbReference type="SUPFAM" id="SSF50156">
    <property type="entry name" value="PDZ domain-like"/>
    <property type="match status" value="2"/>
</dbReference>
<protein>
    <recommendedName>
        <fullName evidence="5">Probable periplasmic serine endoprotease DegP-like</fullName>
        <ecNumber evidence="4">3.4.21.107</ecNumber>
    </recommendedName>
    <alternativeName>
        <fullName evidence="13">Protease Do</fullName>
    </alternativeName>
</protein>
<feature type="domain" description="PDZ" evidence="16">
    <location>
        <begin position="414"/>
        <end position="492"/>
    </location>
</feature>
<dbReference type="Gene3D" id="2.40.10.120">
    <property type="match status" value="1"/>
</dbReference>
<evidence type="ECO:0000256" key="9">
    <source>
        <dbReference type="ARBA" id="ARBA00022764"/>
    </source>
</evidence>
<comment type="similarity">
    <text evidence="3">Belongs to the peptidase S1C family.</text>
</comment>
<dbReference type="NCBIfam" id="TIGR02037">
    <property type="entry name" value="degP_htrA_DO"/>
    <property type="match status" value="1"/>
</dbReference>